<sequence>MKRILFCLFLFATALFQAQIVNIPDVNFKTKLLQANSNLQTATDSNNNNIKIDLNNDGEIQESEALLVYGLKVPYSNISSATGIEAFENLRKLEIGNNALSSLNVSNLINLNYLACNNNQITSLNLSNLTTLTFLNARSNQLMQLDLSNLALMEYLYCQSNNLTTLSLNSAANYKKIYCGYNAITTLAVNTFNQLIDLYCEYNSLGSLNVTGLSNLENLSCSGNQITALDLSTLFALKNLKCGVNQLSVLDLNGPIALLSLGCQSNLLTSVDLSPLDYIQELLIGNNGLAALDFTVLTSPEELVTLQFCGGVQTSMDVSVFNNLQSVVLLNTNLTSFDISNNIYVENVNALNNPYLDYLNLKNGALGYLSLYLCQNLDFVCADTDKIQMVQSELNSNGLTSTVCNAYCSFTPGGVYNTITGHAQFDADGNGCDVGDSMTRYVGMKLSYNNVPSDSSCYTNTQGIYKYYTQTPGSYQMVPLLEHPSYFFVNPIASNVVFSSINSTVTTQNFCLEANGIKKDLEVVVEPIVPAQPGFNAVYKVVYKNKGNQTMSQLDGVSFSYNPDLMTLVSCSVPFSSQTNGLLKWNFANLEPFESRSIIVELNVNSAAAVNPVAVDDILIFNVNVYPQAGDETVADNSFSYNQKVVSSYNPNDVYCIEGTIAPPSLIGDYLHYVVNFENTGTATVENIVVQLQVNPLQFDINTLQLLESSHDAVIRVKNNIIEIILQSIYLDTGGHGNILLKLQSQETLDVNDSVSKKATIYFGYDAPLSTHVESTIFQNLASEMFVGDKKITIYPNPVSDFINISADETISSLEMYDVQGRLVMVKKIDAEKVSFDVERFSKGIYFIRVVTPKYKYVEKIIIN</sequence>
<dbReference type="EMBL" id="JBHUPC010000010">
    <property type="protein sequence ID" value="MFD2891065.1"/>
    <property type="molecule type" value="Genomic_DNA"/>
</dbReference>
<proteinExistence type="predicted"/>
<comment type="caution">
    <text evidence="7">The sequence shown here is derived from an EMBL/GenBank/DDBJ whole genome shotgun (WGS) entry which is preliminary data.</text>
</comment>
<evidence type="ECO:0000259" key="5">
    <source>
        <dbReference type="Pfam" id="PF18962"/>
    </source>
</evidence>
<dbReference type="Proteomes" id="UP001597534">
    <property type="component" value="Unassembled WGS sequence"/>
</dbReference>
<reference evidence="8" key="1">
    <citation type="journal article" date="2019" name="Int. J. Syst. Evol. Microbiol.">
        <title>The Global Catalogue of Microorganisms (GCM) 10K type strain sequencing project: providing services to taxonomists for standard genome sequencing and annotation.</title>
        <authorList>
            <consortium name="The Broad Institute Genomics Platform"/>
            <consortium name="The Broad Institute Genome Sequencing Center for Infectious Disease"/>
            <person name="Wu L."/>
            <person name="Ma J."/>
        </authorList>
    </citation>
    <scope>NUCLEOTIDE SEQUENCE [LARGE SCALE GENOMIC DNA]</scope>
    <source>
        <strain evidence="8">KCTC 22671</strain>
    </source>
</reference>
<keyword evidence="1" id="KW-0433">Leucine-rich repeat</keyword>
<evidence type="ECO:0000256" key="1">
    <source>
        <dbReference type="ARBA" id="ARBA00022614"/>
    </source>
</evidence>
<dbReference type="InterPro" id="IPR032675">
    <property type="entry name" value="LRR_dom_sf"/>
</dbReference>
<protein>
    <submittedName>
        <fullName evidence="7">T9SS type A sorting domain-containing protein</fullName>
    </submittedName>
</protein>
<accession>A0ABW5YJ70</accession>
<feature type="chain" id="PRO_5046166097" evidence="4">
    <location>
        <begin position="19"/>
        <end position="864"/>
    </location>
</feature>
<evidence type="ECO:0000259" key="6">
    <source>
        <dbReference type="Pfam" id="PF24595"/>
    </source>
</evidence>
<dbReference type="Pfam" id="PF18962">
    <property type="entry name" value="Por_Secre_tail"/>
    <property type="match status" value="1"/>
</dbReference>
<dbReference type="NCBIfam" id="TIGR04183">
    <property type="entry name" value="Por_Secre_tail"/>
    <property type="match status" value="1"/>
</dbReference>
<dbReference type="InterPro" id="IPR026444">
    <property type="entry name" value="Secre_tail"/>
</dbReference>
<evidence type="ECO:0000256" key="2">
    <source>
        <dbReference type="ARBA" id="ARBA00022729"/>
    </source>
</evidence>
<dbReference type="Pfam" id="PF24595">
    <property type="entry name" value="DUF7619"/>
    <property type="match status" value="1"/>
</dbReference>
<name>A0ABW5YJ70_9FLAO</name>
<dbReference type="PANTHER" id="PTHR47566:SF1">
    <property type="entry name" value="PROTEIN NUD1"/>
    <property type="match status" value="1"/>
</dbReference>
<feature type="domain" description="DUF7619" evidence="6">
    <location>
        <begin position="650"/>
        <end position="774"/>
    </location>
</feature>
<evidence type="ECO:0000256" key="4">
    <source>
        <dbReference type="SAM" id="SignalP"/>
    </source>
</evidence>
<organism evidence="7 8">
    <name type="scientific">Flavobacterium chuncheonense</name>
    <dbReference type="NCBI Taxonomy" id="2026653"/>
    <lineage>
        <taxon>Bacteria</taxon>
        <taxon>Pseudomonadati</taxon>
        <taxon>Bacteroidota</taxon>
        <taxon>Flavobacteriia</taxon>
        <taxon>Flavobacteriales</taxon>
        <taxon>Flavobacteriaceae</taxon>
        <taxon>Flavobacterium</taxon>
    </lineage>
</organism>
<dbReference type="InterPro" id="IPR055353">
    <property type="entry name" value="DUF7619"/>
</dbReference>
<dbReference type="Gene3D" id="3.80.10.10">
    <property type="entry name" value="Ribonuclease Inhibitor"/>
    <property type="match status" value="1"/>
</dbReference>
<gene>
    <name evidence="7" type="ORF">ACFS5J_03445</name>
</gene>
<feature type="domain" description="Secretion system C-terminal sorting" evidence="5">
    <location>
        <begin position="794"/>
        <end position="863"/>
    </location>
</feature>
<dbReference type="PANTHER" id="PTHR47566">
    <property type="match status" value="1"/>
</dbReference>
<evidence type="ECO:0000313" key="7">
    <source>
        <dbReference type="EMBL" id="MFD2891065.1"/>
    </source>
</evidence>
<keyword evidence="8" id="KW-1185">Reference proteome</keyword>
<evidence type="ECO:0000313" key="8">
    <source>
        <dbReference type="Proteomes" id="UP001597534"/>
    </source>
</evidence>
<evidence type="ECO:0000256" key="3">
    <source>
        <dbReference type="ARBA" id="ARBA00022737"/>
    </source>
</evidence>
<dbReference type="InterPro" id="IPR052574">
    <property type="entry name" value="CDIRP"/>
</dbReference>
<feature type="signal peptide" evidence="4">
    <location>
        <begin position="1"/>
        <end position="18"/>
    </location>
</feature>
<dbReference type="RefSeq" id="WP_379810602.1">
    <property type="nucleotide sequence ID" value="NZ_JBHUPC010000010.1"/>
</dbReference>
<keyword evidence="3" id="KW-0677">Repeat</keyword>
<dbReference type="SUPFAM" id="SSF52058">
    <property type="entry name" value="L domain-like"/>
    <property type="match status" value="2"/>
</dbReference>
<keyword evidence="2 4" id="KW-0732">Signal</keyword>